<dbReference type="PROSITE" id="PS00194">
    <property type="entry name" value="THIOREDOXIN_1"/>
    <property type="match status" value="1"/>
</dbReference>
<evidence type="ECO:0000313" key="8">
    <source>
        <dbReference type="Proteomes" id="UP000838763"/>
    </source>
</evidence>
<keyword evidence="4" id="KW-0274">FAD</keyword>
<dbReference type="InterPro" id="IPR006181">
    <property type="entry name" value="D-amino_acid_oxidase_CS"/>
</dbReference>
<dbReference type="Gene3D" id="3.40.50.720">
    <property type="entry name" value="NAD(P)-binding Rossmann-like Domain"/>
    <property type="match status" value="1"/>
</dbReference>
<evidence type="ECO:0000256" key="5">
    <source>
        <dbReference type="ARBA" id="ARBA00023002"/>
    </source>
</evidence>
<dbReference type="PANTHER" id="PTHR11530">
    <property type="entry name" value="D-AMINO ACID OXIDASE"/>
    <property type="match status" value="1"/>
</dbReference>
<keyword evidence="3" id="KW-0285">Flavoprotein</keyword>
<proteinExistence type="inferred from homology"/>
<dbReference type="GO" id="GO:0071949">
    <property type="term" value="F:FAD binding"/>
    <property type="evidence" value="ECO:0007669"/>
    <property type="project" value="InterPro"/>
</dbReference>
<evidence type="ECO:0000259" key="6">
    <source>
        <dbReference type="PROSITE" id="PS51352"/>
    </source>
</evidence>
<dbReference type="InterPro" id="IPR006076">
    <property type="entry name" value="FAD-dep_OxRdtase"/>
</dbReference>
<reference evidence="7" key="1">
    <citation type="submission" date="2022-11" db="EMBL/GenBank/DDBJ databases">
        <authorList>
            <person name="Scott C."/>
            <person name="Bruce N."/>
        </authorList>
    </citation>
    <scope>NUCLEOTIDE SEQUENCE</scope>
</reference>
<dbReference type="EMBL" id="CALLCH030000001">
    <property type="protein sequence ID" value="CAI4210925.1"/>
    <property type="molecule type" value="Genomic_DNA"/>
</dbReference>
<dbReference type="InterPro" id="IPR013766">
    <property type="entry name" value="Thioredoxin_domain"/>
</dbReference>
<sequence length="462" mass="49480">MGIKHIHSKQEWEALLAEGKPIVVDFHAVWCGPCKAIAPIYEKASEDTANANVTFAKIDVDEVSDVTRELGVTAMPTFILLKNGSKAGEVQEDEFSAGVVGLSSALFLSDDPENQVTVVAKFMPGDFDIEYTSPWAGANVLPMAAEADSRWERRTWEHLRKLTENEPSAGIHFQNTRVYRRDKDAPEYPSSNFYDALFSKDPWYKTMFDGYRELGGRDPRRARLGLRIHLTLHQHANLPPWLASRCLANGVVFKRAVVKHVADAAAFAGGSSSGSPSSSPPPPTIVVNATGLGALKLGGVEDQSMVPARGQIVVVRNEAPYMIATSGTEDGGVEVCYAMTRAAGGGTVLGGTYDKGNWDPTPEPNVAVRIMTRAVELCPELAGGKGVAGLDIIRHGVGLRPLRTKGVRIEAESVASPDGAGSVSVVHNYGHAGWGYQGSFGCAERVVELVKEIQSAAKAAAA</sequence>
<accession>A0A9P1M7S5</accession>
<dbReference type="Pfam" id="PF00085">
    <property type="entry name" value="Thioredoxin"/>
    <property type="match status" value="1"/>
</dbReference>
<dbReference type="PANTHER" id="PTHR11530:SF16">
    <property type="entry name" value="D-AMINO ACID OXIDASE (AFU_ORTHOLOGUE AFUA_5G11290)"/>
    <property type="match status" value="1"/>
</dbReference>
<feature type="domain" description="Thioredoxin" evidence="6">
    <location>
        <begin position="1"/>
        <end position="141"/>
    </location>
</feature>
<dbReference type="PRINTS" id="PR00421">
    <property type="entry name" value="THIOREDOXIN"/>
</dbReference>
<evidence type="ECO:0000313" key="7">
    <source>
        <dbReference type="EMBL" id="CAI4210925.1"/>
    </source>
</evidence>
<evidence type="ECO:0000256" key="1">
    <source>
        <dbReference type="ARBA" id="ARBA00001974"/>
    </source>
</evidence>
<dbReference type="GO" id="GO:0005737">
    <property type="term" value="C:cytoplasm"/>
    <property type="evidence" value="ECO:0007669"/>
    <property type="project" value="TreeGrafter"/>
</dbReference>
<dbReference type="OrthoDB" id="409956at2759"/>
<dbReference type="InterPro" id="IPR036249">
    <property type="entry name" value="Thioredoxin-like_sf"/>
</dbReference>
<keyword evidence="5" id="KW-0560">Oxidoreductase</keyword>
<comment type="caution">
    <text evidence="7">The sequence shown here is derived from an EMBL/GenBank/DDBJ whole genome shotgun (WGS) entry which is preliminary data.</text>
</comment>
<dbReference type="Gene3D" id="3.40.30.10">
    <property type="entry name" value="Glutaredoxin"/>
    <property type="match status" value="1"/>
</dbReference>
<dbReference type="InterPro" id="IPR017937">
    <property type="entry name" value="Thioredoxin_CS"/>
</dbReference>
<evidence type="ECO:0000256" key="4">
    <source>
        <dbReference type="ARBA" id="ARBA00022827"/>
    </source>
</evidence>
<dbReference type="PROSITE" id="PS00677">
    <property type="entry name" value="DAO"/>
    <property type="match status" value="1"/>
</dbReference>
<keyword evidence="8" id="KW-1185">Reference proteome</keyword>
<comment type="cofactor">
    <cofactor evidence="1">
        <name>FAD</name>
        <dbReference type="ChEBI" id="CHEBI:57692"/>
    </cofactor>
</comment>
<dbReference type="SUPFAM" id="SSF52833">
    <property type="entry name" value="Thioredoxin-like"/>
    <property type="match status" value="1"/>
</dbReference>
<gene>
    <name evidence="7" type="ORF">PPNO1_LOCUS722</name>
</gene>
<dbReference type="SUPFAM" id="SSF51971">
    <property type="entry name" value="Nucleotide-binding domain"/>
    <property type="match status" value="1"/>
</dbReference>
<dbReference type="SUPFAM" id="SSF54373">
    <property type="entry name" value="FAD-linked reductases, C-terminal domain"/>
    <property type="match status" value="1"/>
</dbReference>
<comment type="similarity">
    <text evidence="2">Belongs to the DAMOX/DASOX family.</text>
</comment>
<dbReference type="GO" id="GO:0019478">
    <property type="term" value="P:D-amino acid catabolic process"/>
    <property type="evidence" value="ECO:0007669"/>
    <property type="project" value="TreeGrafter"/>
</dbReference>
<dbReference type="Pfam" id="PF01266">
    <property type="entry name" value="DAO"/>
    <property type="match status" value="1"/>
</dbReference>
<dbReference type="CDD" id="cd02947">
    <property type="entry name" value="TRX_family"/>
    <property type="match status" value="1"/>
</dbReference>
<protein>
    <recommendedName>
        <fullName evidence="6">Thioredoxin domain-containing protein</fullName>
    </recommendedName>
</protein>
<dbReference type="Proteomes" id="UP000838763">
    <property type="component" value="Unassembled WGS sequence"/>
</dbReference>
<evidence type="ECO:0000256" key="3">
    <source>
        <dbReference type="ARBA" id="ARBA00022630"/>
    </source>
</evidence>
<dbReference type="PROSITE" id="PS51352">
    <property type="entry name" value="THIOREDOXIN_2"/>
    <property type="match status" value="1"/>
</dbReference>
<dbReference type="GO" id="GO:0003884">
    <property type="term" value="F:D-amino-acid oxidase activity"/>
    <property type="evidence" value="ECO:0007669"/>
    <property type="project" value="InterPro"/>
</dbReference>
<dbReference type="AlphaFoldDB" id="A0A9P1M7S5"/>
<organism evidence="7 8">
    <name type="scientific">Parascedosporium putredinis</name>
    <dbReference type="NCBI Taxonomy" id="1442378"/>
    <lineage>
        <taxon>Eukaryota</taxon>
        <taxon>Fungi</taxon>
        <taxon>Dikarya</taxon>
        <taxon>Ascomycota</taxon>
        <taxon>Pezizomycotina</taxon>
        <taxon>Sordariomycetes</taxon>
        <taxon>Hypocreomycetidae</taxon>
        <taxon>Microascales</taxon>
        <taxon>Microascaceae</taxon>
        <taxon>Parascedosporium</taxon>
    </lineage>
</organism>
<dbReference type="InterPro" id="IPR023209">
    <property type="entry name" value="DAO"/>
</dbReference>
<evidence type="ECO:0000256" key="2">
    <source>
        <dbReference type="ARBA" id="ARBA00006730"/>
    </source>
</evidence>
<dbReference type="Gene3D" id="3.30.9.10">
    <property type="entry name" value="D-Amino Acid Oxidase, subunit A, domain 2"/>
    <property type="match status" value="1"/>
</dbReference>
<name>A0A9P1M7S5_9PEZI</name>